<dbReference type="STRING" id="437022.CC99x_01843"/>
<dbReference type="PANTHER" id="PTHR30305:SF1">
    <property type="entry name" value="HPR KINASE_PHOSPHORYLASE"/>
    <property type="match status" value="1"/>
</dbReference>
<dbReference type="InterPro" id="IPR011104">
    <property type="entry name" value="Hpr_kin/Pase_C"/>
</dbReference>
<dbReference type="GO" id="GO:0006109">
    <property type="term" value="P:regulation of carbohydrate metabolic process"/>
    <property type="evidence" value="ECO:0007669"/>
    <property type="project" value="InterPro"/>
</dbReference>
<proteinExistence type="predicted"/>
<dbReference type="OrthoDB" id="9778803at2"/>
<name>A0A0Q9YPW0_9GAMM</name>
<keyword evidence="2" id="KW-0418">Kinase</keyword>
<sequence>MFYAHLTISDVYLRFKEEFKWHLWSPIGSKKLGVKPESLALVQYLNVLRPACINIISNEETLFLLTEQITHHNDFFSAIKSVNGFFIFCDDTATKLKHFVSHLQAWSIPYLMTEESSAQIQPILTTFIHIHLAPQVIQHGTFLEVFGKGVLLTGESGVGKSLAALYCLERQHCLIADDAPSFKRVGTQIFGECPKELLQRLEIRQIGIIDVSHSFGSLAFAREHRLDLVIQINADTAAQATERVIALNPETVNIWGIQIPKIQLAFNPNIAILIEQAIRFLLTKQT</sequence>
<comment type="caution">
    <text evidence="2">The sequence shown here is derived from an EMBL/GenBank/DDBJ whole genome shotgun (WGS) entry which is preliminary data.</text>
</comment>
<dbReference type="GO" id="GO:0000155">
    <property type="term" value="F:phosphorelay sensor kinase activity"/>
    <property type="evidence" value="ECO:0007669"/>
    <property type="project" value="InterPro"/>
</dbReference>
<dbReference type="AlphaFoldDB" id="A0A0Q9YPW0"/>
<dbReference type="EMBL" id="LKHV01000009">
    <property type="protein sequence ID" value="KRG18131.1"/>
    <property type="molecule type" value="Genomic_DNA"/>
</dbReference>
<protein>
    <submittedName>
        <fullName evidence="2">HPr kinase/phosphorylase</fullName>
        <ecNumber evidence="2">2.7.11.-</ecNumber>
    </submittedName>
</protein>
<dbReference type="EC" id="2.7.11.-" evidence="2"/>
<organism evidence="2">
    <name type="scientific">Candidatus Berkiella cookevillensis</name>
    <dbReference type="NCBI Taxonomy" id="437022"/>
    <lineage>
        <taxon>Bacteria</taxon>
        <taxon>Pseudomonadati</taxon>
        <taxon>Pseudomonadota</taxon>
        <taxon>Gammaproteobacteria</taxon>
        <taxon>Candidatus Berkiellales</taxon>
        <taxon>Candidatus Berkiellaceae</taxon>
        <taxon>Candidatus Berkiella</taxon>
    </lineage>
</organism>
<reference evidence="3" key="2">
    <citation type="journal article" date="2016" name="Genome Announc.">
        <title>Draft Genome Sequences of Two Novel Amoeba-Resistant Intranuclear Bacteria, 'Candidatus Berkiella cookevillensis' and 'Candidatus Berkiella aquae'.</title>
        <authorList>
            <person name="Mehari Y.T."/>
            <person name="Arivett B.A."/>
            <person name="Farone A.L."/>
            <person name="Gunderson J.H."/>
            <person name="Farone M.B."/>
        </authorList>
    </citation>
    <scope>NUCLEOTIDE SEQUENCE</scope>
    <source>
        <strain evidence="3">CC99</strain>
    </source>
</reference>
<dbReference type="GO" id="GO:0005524">
    <property type="term" value="F:ATP binding"/>
    <property type="evidence" value="ECO:0007669"/>
    <property type="project" value="InterPro"/>
</dbReference>
<dbReference type="Proteomes" id="UP000051494">
    <property type="component" value="Unassembled WGS sequence"/>
</dbReference>
<keyword evidence="4" id="KW-1185">Reference proteome</keyword>
<dbReference type="SUPFAM" id="SSF53795">
    <property type="entry name" value="PEP carboxykinase-like"/>
    <property type="match status" value="1"/>
</dbReference>
<dbReference type="Gene3D" id="3.40.50.300">
    <property type="entry name" value="P-loop containing nucleotide triphosphate hydrolases"/>
    <property type="match status" value="1"/>
</dbReference>
<dbReference type="RefSeq" id="WP_057624956.1">
    <property type="nucleotide sequence ID" value="NZ_LKHV02000001.1"/>
</dbReference>
<evidence type="ECO:0000259" key="1">
    <source>
        <dbReference type="Pfam" id="PF07475"/>
    </source>
</evidence>
<dbReference type="EMBL" id="LKHV02000001">
    <property type="protein sequence ID" value="MCS5709240.1"/>
    <property type="molecule type" value="Genomic_DNA"/>
</dbReference>
<dbReference type="Pfam" id="PF07475">
    <property type="entry name" value="Hpr_kinase_C"/>
    <property type="match status" value="1"/>
</dbReference>
<dbReference type="CDD" id="cd01918">
    <property type="entry name" value="HprK_C"/>
    <property type="match status" value="1"/>
</dbReference>
<keyword evidence="2" id="KW-0808">Transferase</keyword>
<evidence type="ECO:0000313" key="3">
    <source>
        <dbReference type="EMBL" id="MCS5709240.1"/>
    </source>
</evidence>
<gene>
    <name evidence="2" type="primary">hprK</name>
    <name evidence="3" type="ORF">CC99x_010015</name>
    <name evidence="2" type="ORF">CC99x_01843</name>
</gene>
<accession>A0A0Q9YPW0</accession>
<evidence type="ECO:0000313" key="2">
    <source>
        <dbReference type="EMBL" id="KRG18131.1"/>
    </source>
</evidence>
<dbReference type="InterPro" id="IPR027417">
    <property type="entry name" value="P-loop_NTPase"/>
</dbReference>
<reference evidence="3" key="3">
    <citation type="submission" date="2021-06" db="EMBL/GenBank/DDBJ databases">
        <title>Genomic Description and Analysis of Intracellular Bacteria, Candidatus Berkiella cookevillensis and Candidatus Berkiella aquae.</title>
        <authorList>
            <person name="Kidane D.T."/>
            <person name="Mehari Y.T."/>
            <person name="Rice F.C."/>
            <person name="Arivett B.A."/>
            <person name="Farone A.L."/>
            <person name="Berk S.G."/>
            <person name="Farone M.B."/>
        </authorList>
    </citation>
    <scope>NUCLEOTIDE SEQUENCE</scope>
    <source>
        <strain evidence="3">CC99</strain>
    </source>
</reference>
<feature type="domain" description="HPr kinase/phosphorylase C-terminal" evidence="1">
    <location>
        <begin position="131"/>
        <end position="284"/>
    </location>
</feature>
<dbReference type="PANTHER" id="PTHR30305">
    <property type="entry name" value="PROTEIN YJDM-RELATED"/>
    <property type="match status" value="1"/>
</dbReference>
<reference evidence="2" key="1">
    <citation type="submission" date="2015-09" db="EMBL/GenBank/DDBJ databases">
        <title>Draft Genome Sequences of Two Novel Amoeba-resistant Intranuclear Bacteria, Candidatus Berkiella cookevillensis and Candidatus Berkiella aquae.</title>
        <authorList>
            <person name="Mehari Y.T."/>
            <person name="Arivett B.A."/>
            <person name="Farone A.L."/>
            <person name="Gunderson J.H."/>
            <person name="Farone M.B."/>
        </authorList>
    </citation>
    <scope>NUCLEOTIDE SEQUENCE [LARGE SCALE GENOMIC DNA]</scope>
    <source>
        <strain evidence="2">CC99</strain>
    </source>
</reference>
<evidence type="ECO:0000313" key="4">
    <source>
        <dbReference type="Proteomes" id="UP000051494"/>
    </source>
</evidence>